<feature type="domain" description="SGNH hydrolase-type esterase" evidence="3">
    <location>
        <begin position="141"/>
        <end position="266"/>
    </location>
</feature>
<feature type="transmembrane region" description="Helical" evidence="2">
    <location>
        <begin position="20"/>
        <end position="38"/>
    </location>
</feature>
<feature type="region of interest" description="Disordered" evidence="1">
    <location>
        <begin position="56"/>
        <end position="86"/>
    </location>
</feature>
<name>A0A0C1UEU0_9CLOT</name>
<dbReference type="InterPro" id="IPR013830">
    <property type="entry name" value="SGNH_hydro"/>
</dbReference>
<dbReference type="PANTHER" id="PTHR30383:SF5">
    <property type="entry name" value="SGNH HYDROLASE-TYPE ESTERASE DOMAIN-CONTAINING PROTEIN"/>
    <property type="match status" value="1"/>
</dbReference>
<dbReference type="STRING" id="29341.RSJ17_02540"/>
<evidence type="ECO:0000313" key="4">
    <source>
        <dbReference type="EMBL" id="KIE45875.1"/>
    </source>
</evidence>
<protein>
    <submittedName>
        <fullName evidence="4">GDSL-like Lipase/Acylhydrolase family protein</fullName>
    </submittedName>
</protein>
<keyword evidence="2" id="KW-1133">Transmembrane helix</keyword>
<evidence type="ECO:0000256" key="2">
    <source>
        <dbReference type="SAM" id="Phobius"/>
    </source>
</evidence>
<dbReference type="InterPro" id="IPR036514">
    <property type="entry name" value="SGNH_hydro_sf"/>
</dbReference>
<dbReference type="GO" id="GO:0004622">
    <property type="term" value="F:phosphatidylcholine lysophospholipase activity"/>
    <property type="evidence" value="ECO:0007669"/>
    <property type="project" value="TreeGrafter"/>
</dbReference>
<feature type="compositionally biased region" description="Basic and acidic residues" evidence="1">
    <location>
        <begin position="62"/>
        <end position="86"/>
    </location>
</feature>
<proteinExistence type="predicted"/>
<comment type="caution">
    <text evidence="4">The sequence shown here is derived from an EMBL/GenBank/DDBJ whole genome shotgun (WGS) entry which is preliminary data.</text>
</comment>
<gene>
    <name evidence="4" type="ORF">U732_2423</name>
</gene>
<dbReference type="PANTHER" id="PTHR30383">
    <property type="entry name" value="THIOESTERASE 1/PROTEASE 1/LYSOPHOSPHOLIPASE L1"/>
    <property type="match status" value="1"/>
</dbReference>
<keyword evidence="5" id="KW-1185">Reference proteome</keyword>
<evidence type="ECO:0000259" key="3">
    <source>
        <dbReference type="Pfam" id="PF13472"/>
    </source>
</evidence>
<keyword evidence="4" id="KW-0378">Hydrolase</keyword>
<dbReference type="EMBL" id="AYSO01000018">
    <property type="protein sequence ID" value="KIE45875.1"/>
    <property type="molecule type" value="Genomic_DNA"/>
</dbReference>
<dbReference type="RefSeq" id="WP_039634766.1">
    <property type="nucleotide sequence ID" value="NZ_AYSO01000018.1"/>
</dbReference>
<dbReference type="Gene3D" id="3.40.50.1110">
    <property type="entry name" value="SGNH hydrolase"/>
    <property type="match status" value="1"/>
</dbReference>
<dbReference type="AlphaFoldDB" id="A0A0C1UEU0"/>
<sequence length="289" mass="32984">MKGYGRRKRRKLRIVNPKRFFTSITVTTLVAFAVSIPIKNYVFKNVFGKNTASAKSNVNIDKNNDNKIDGFKESGTPEKKDKDTLNIDKVNQEKNNNTGSSLNNNSGQVKKVEIDNKEFFKNAVFMGDSIAESLGFYEFLDESRVIAAKGHTVIKAQKDVDKVASLSPENIFILFGMNDLETGIDGQQFAKNYADLIHMLKEKLPKANIYIHSILPINEEAQKEDQLLANTRVDEFNNALINMAQKEGVDYFNIAPLLKEHKDLYEPDGKHTKYQFYELWLDYIKNNVK</sequence>
<dbReference type="Pfam" id="PF13472">
    <property type="entry name" value="Lipase_GDSL_2"/>
    <property type="match status" value="1"/>
</dbReference>
<dbReference type="Proteomes" id="UP000031366">
    <property type="component" value="Unassembled WGS sequence"/>
</dbReference>
<evidence type="ECO:0000256" key="1">
    <source>
        <dbReference type="SAM" id="MobiDB-lite"/>
    </source>
</evidence>
<accession>A0A0C1UEU0</accession>
<evidence type="ECO:0000313" key="5">
    <source>
        <dbReference type="Proteomes" id="UP000031366"/>
    </source>
</evidence>
<dbReference type="SUPFAM" id="SSF52266">
    <property type="entry name" value="SGNH hydrolase"/>
    <property type="match status" value="1"/>
</dbReference>
<organism evidence="4 5">
    <name type="scientific">Clostridium argentinense CDC 2741</name>
    <dbReference type="NCBI Taxonomy" id="1418104"/>
    <lineage>
        <taxon>Bacteria</taxon>
        <taxon>Bacillati</taxon>
        <taxon>Bacillota</taxon>
        <taxon>Clostridia</taxon>
        <taxon>Eubacteriales</taxon>
        <taxon>Clostridiaceae</taxon>
        <taxon>Clostridium</taxon>
    </lineage>
</organism>
<dbReference type="InterPro" id="IPR051532">
    <property type="entry name" value="Ester_Hydrolysis_Enzymes"/>
</dbReference>
<keyword evidence="2" id="KW-0812">Transmembrane</keyword>
<keyword evidence="2" id="KW-0472">Membrane</keyword>
<dbReference type="OrthoDB" id="1652311at2"/>
<reference evidence="4 5" key="1">
    <citation type="journal article" date="2015" name="Infect. Genet. Evol.">
        <title>Genomic sequences of six botulinum neurotoxin-producing strains representing three clostridial species illustrate the mobility and diversity of botulinum neurotoxin genes.</title>
        <authorList>
            <person name="Smith T.J."/>
            <person name="Hill K.K."/>
            <person name="Xie G."/>
            <person name="Foley B.T."/>
            <person name="Williamson C.H."/>
            <person name="Foster J.T."/>
            <person name="Johnson S.L."/>
            <person name="Chertkov O."/>
            <person name="Teshima H."/>
            <person name="Gibbons H.S."/>
            <person name="Johnsky L.A."/>
            <person name="Karavis M.A."/>
            <person name="Smith L.A."/>
        </authorList>
    </citation>
    <scope>NUCLEOTIDE SEQUENCE [LARGE SCALE GENOMIC DNA]</scope>
    <source>
        <strain evidence="4 5">CDC 2741</strain>
    </source>
</reference>